<evidence type="ECO:0000256" key="1">
    <source>
        <dbReference type="SAM" id="MobiDB-lite"/>
    </source>
</evidence>
<feature type="region of interest" description="Disordered" evidence="1">
    <location>
        <begin position="81"/>
        <end position="108"/>
    </location>
</feature>
<accession>A0A1I7ZAY4</accession>
<evidence type="ECO:0000313" key="2">
    <source>
        <dbReference type="Proteomes" id="UP000095287"/>
    </source>
</evidence>
<dbReference type="AlphaFoldDB" id="A0A1I7ZAY4"/>
<keyword evidence="2" id="KW-1185">Reference proteome</keyword>
<evidence type="ECO:0000313" key="3">
    <source>
        <dbReference type="WBParaSite" id="L893_g24623.t1"/>
    </source>
</evidence>
<organism evidence="2 3">
    <name type="scientific">Steinernema glaseri</name>
    <dbReference type="NCBI Taxonomy" id="37863"/>
    <lineage>
        <taxon>Eukaryota</taxon>
        <taxon>Metazoa</taxon>
        <taxon>Ecdysozoa</taxon>
        <taxon>Nematoda</taxon>
        <taxon>Chromadorea</taxon>
        <taxon>Rhabditida</taxon>
        <taxon>Tylenchina</taxon>
        <taxon>Panagrolaimomorpha</taxon>
        <taxon>Strongyloidoidea</taxon>
        <taxon>Steinernematidae</taxon>
        <taxon>Steinernema</taxon>
    </lineage>
</organism>
<dbReference type="WBParaSite" id="L893_g24623.t1">
    <property type="protein sequence ID" value="L893_g24623.t1"/>
    <property type="gene ID" value="L893_g24623"/>
</dbReference>
<name>A0A1I7ZAY4_9BILA</name>
<feature type="compositionally biased region" description="Basic residues" evidence="1">
    <location>
        <begin position="83"/>
        <end position="97"/>
    </location>
</feature>
<proteinExistence type="predicted"/>
<protein>
    <submittedName>
        <fullName evidence="3">Uncharacterized protein</fullName>
    </submittedName>
</protein>
<dbReference type="Proteomes" id="UP000095287">
    <property type="component" value="Unplaced"/>
</dbReference>
<sequence>MLRRHRYAMVSIFTDKTFESSSHSYDSERDIQSGLISQHSSQMLNPVQRQIRDHQSVGIISLRPFNLLFVRIALYPLLTSITPRKKPPVSPARRRRSDRSYRTRAIPP</sequence>
<reference evidence="3" key="1">
    <citation type="submission" date="2016-11" db="UniProtKB">
        <authorList>
            <consortium name="WormBaseParasite"/>
        </authorList>
    </citation>
    <scope>IDENTIFICATION</scope>
</reference>